<evidence type="ECO:0000256" key="2">
    <source>
        <dbReference type="ARBA" id="ARBA00023125"/>
    </source>
</evidence>
<proteinExistence type="predicted"/>
<evidence type="ECO:0000256" key="3">
    <source>
        <dbReference type="ARBA" id="ARBA00023163"/>
    </source>
</evidence>
<evidence type="ECO:0000313" key="5">
    <source>
        <dbReference type="EMBL" id="VAX16613.1"/>
    </source>
</evidence>
<evidence type="ECO:0000259" key="4">
    <source>
        <dbReference type="PROSITE" id="PS01124"/>
    </source>
</evidence>
<sequence>VKVLEKFLIELSYRALPFSDYVEEALQLINDHHGSISISNVIKKVRVSERQFSRQFSKIVGISPKHYSKIVQLHYIINLMNQKKYTSLQDIAHSAEFYDLSHFIHMFKELTGFSPIEFIKSDKHIALKYFNDLI</sequence>
<accession>A0A3B1BWD8</accession>
<keyword evidence="2" id="KW-0238">DNA-binding</keyword>
<organism evidence="5">
    <name type="scientific">hydrothermal vent metagenome</name>
    <dbReference type="NCBI Taxonomy" id="652676"/>
    <lineage>
        <taxon>unclassified sequences</taxon>
        <taxon>metagenomes</taxon>
        <taxon>ecological metagenomes</taxon>
    </lineage>
</organism>
<dbReference type="SMART" id="SM00342">
    <property type="entry name" value="HTH_ARAC"/>
    <property type="match status" value="1"/>
</dbReference>
<evidence type="ECO:0000256" key="1">
    <source>
        <dbReference type="ARBA" id="ARBA00023015"/>
    </source>
</evidence>
<keyword evidence="3" id="KW-0804">Transcription</keyword>
<dbReference type="InterPro" id="IPR018060">
    <property type="entry name" value="HTH_AraC"/>
</dbReference>
<protein>
    <recommendedName>
        <fullName evidence="4">HTH araC/xylS-type domain-containing protein</fullName>
    </recommendedName>
</protein>
<name>A0A3B1BWD8_9ZZZZ</name>
<dbReference type="Pfam" id="PF12833">
    <property type="entry name" value="HTH_18"/>
    <property type="match status" value="1"/>
</dbReference>
<dbReference type="AlphaFoldDB" id="A0A3B1BWD8"/>
<dbReference type="GO" id="GO:0003700">
    <property type="term" value="F:DNA-binding transcription factor activity"/>
    <property type="evidence" value="ECO:0007669"/>
    <property type="project" value="InterPro"/>
</dbReference>
<gene>
    <name evidence="5" type="ORF">MNBD_IGNAVI01-349</name>
</gene>
<feature type="domain" description="HTH araC/xylS-type" evidence="4">
    <location>
        <begin position="23"/>
        <end position="121"/>
    </location>
</feature>
<dbReference type="PANTHER" id="PTHR46796:SF13">
    <property type="entry name" value="HTH-TYPE TRANSCRIPTIONAL ACTIVATOR RHAS"/>
    <property type="match status" value="1"/>
</dbReference>
<dbReference type="EMBL" id="UOGD01000054">
    <property type="protein sequence ID" value="VAX16613.1"/>
    <property type="molecule type" value="Genomic_DNA"/>
</dbReference>
<feature type="non-terminal residue" evidence="5">
    <location>
        <position position="1"/>
    </location>
</feature>
<keyword evidence="1" id="KW-0805">Transcription regulation</keyword>
<dbReference type="SUPFAM" id="SSF46689">
    <property type="entry name" value="Homeodomain-like"/>
    <property type="match status" value="2"/>
</dbReference>
<dbReference type="Gene3D" id="1.10.10.60">
    <property type="entry name" value="Homeodomain-like"/>
    <property type="match status" value="1"/>
</dbReference>
<reference evidence="5" key="1">
    <citation type="submission" date="2018-06" db="EMBL/GenBank/DDBJ databases">
        <authorList>
            <person name="Zhirakovskaya E."/>
        </authorList>
    </citation>
    <scope>NUCLEOTIDE SEQUENCE</scope>
</reference>
<dbReference type="GO" id="GO:0043565">
    <property type="term" value="F:sequence-specific DNA binding"/>
    <property type="evidence" value="ECO:0007669"/>
    <property type="project" value="InterPro"/>
</dbReference>
<dbReference type="PROSITE" id="PS01124">
    <property type="entry name" value="HTH_ARAC_FAMILY_2"/>
    <property type="match status" value="1"/>
</dbReference>
<dbReference type="InterPro" id="IPR009057">
    <property type="entry name" value="Homeodomain-like_sf"/>
</dbReference>
<dbReference type="InterPro" id="IPR050204">
    <property type="entry name" value="AraC_XylS_family_regulators"/>
</dbReference>
<dbReference type="PANTHER" id="PTHR46796">
    <property type="entry name" value="HTH-TYPE TRANSCRIPTIONAL ACTIVATOR RHAS-RELATED"/>
    <property type="match status" value="1"/>
</dbReference>